<gene>
    <name evidence="1" type="ORF">E2C01_002865</name>
</gene>
<proteinExistence type="predicted"/>
<reference evidence="1 2" key="1">
    <citation type="submission" date="2019-05" db="EMBL/GenBank/DDBJ databases">
        <title>Another draft genome of Portunus trituberculatus and its Hox gene families provides insights of decapod evolution.</title>
        <authorList>
            <person name="Jeong J.-H."/>
            <person name="Song I."/>
            <person name="Kim S."/>
            <person name="Choi T."/>
            <person name="Kim D."/>
            <person name="Ryu S."/>
            <person name="Kim W."/>
        </authorList>
    </citation>
    <scope>NUCLEOTIDE SEQUENCE [LARGE SCALE GENOMIC DNA]</scope>
    <source>
        <tissue evidence="1">Muscle</tissue>
    </source>
</reference>
<comment type="caution">
    <text evidence="1">The sequence shown here is derived from an EMBL/GenBank/DDBJ whole genome shotgun (WGS) entry which is preliminary data.</text>
</comment>
<keyword evidence="2" id="KW-1185">Reference proteome</keyword>
<organism evidence="1 2">
    <name type="scientific">Portunus trituberculatus</name>
    <name type="common">Swimming crab</name>
    <name type="synonym">Neptunus trituberculatus</name>
    <dbReference type="NCBI Taxonomy" id="210409"/>
    <lineage>
        <taxon>Eukaryota</taxon>
        <taxon>Metazoa</taxon>
        <taxon>Ecdysozoa</taxon>
        <taxon>Arthropoda</taxon>
        <taxon>Crustacea</taxon>
        <taxon>Multicrustacea</taxon>
        <taxon>Malacostraca</taxon>
        <taxon>Eumalacostraca</taxon>
        <taxon>Eucarida</taxon>
        <taxon>Decapoda</taxon>
        <taxon>Pleocyemata</taxon>
        <taxon>Brachyura</taxon>
        <taxon>Eubrachyura</taxon>
        <taxon>Portunoidea</taxon>
        <taxon>Portunidae</taxon>
        <taxon>Portuninae</taxon>
        <taxon>Portunus</taxon>
    </lineage>
</organism>
<accession>A0A5B7CRU3</accession>
<evidence type="ECO:0000313" key="2">
    <source>
        <dbReference type="Proteomes" id="UP000324222"/>
    </source>
</evidence>
<sequence>MALKIRDKGRRLLRTQLPVSPSVALEQRKPTRALHRGFIYVWPRHHIMILPHSSPSRSELKGTRWQRYENNARWTGGGRFLGD</sequence>
<protein>
    <submittedName>
        <fullName evidence="1">Uncharacterized protein</fullName>
    </submittedName>
</protein>
<evidence type="ECO:0000313" key="1">
    <source>
        <dbReference type="EMBL" id="MPC10233.1"/>
    </source>
</evidence>
<name>A0A5B7CRU3_PORTR</name>
<dbReference type="Proteomes" id="UP000324222">
    <property type="component" value="Unassembled WGS sequence"/>
</dbReference>
<dbReference type="AlphaFoldDB" id="A0A5B7CRU3"/>
<dbReference type="EMBL" id="VSRR010000107">
    <property type="protein sequence ID" value="MPC10233.1"/>
    <property type="molecule type" value="Genomic_DNA"/>
</dbReference>